<dbReference type="SMART" id="SM00347">
    <property type="entry name" value="HTH_MARR"/>
    <property type="match status" value="1"/>
</dbReference>
<name>A0A1D7ZZ69_LIMFE</name>
<evidence type="ECO:0000259" key="1">
    <source>
        <dbReference type="SMART" id="SM00347"/>
    </source>
</evidence>
<feature type="domain" description="HTH marR-type" evidence="1">
    <location>
        <begin position="53"/>
        <end position="158"/>
    </location>
</feature>
<accession>A0A1D7ZZ69</accession>
<proteinExistence type="predicted"/>
<dbReference type="InterPro" id="IPR036390">
    <property type="entry name" value="WH_DNA-bd_sf"/>
</dbReference>
<evidence type="ECO:0000313" key="3">
    <source>
        <dbReference type="Proteomes" id="UP000094714"/>
    </source>
</evidence>
<dbReference type="InterPro" id="IPR000835">
    <property type="entry name" value="HTH_MarR-typ"/>
</dbReference>
<evidence type="ECO:0000313" key="2">
    <source>
        <dbReference type="EMBL" id="AOR75130.1"/>
    </source>
</evidence>
<sequence>MLQVILRGLSMTDYQTIRKLIHRLREADAKWQVTAQREMAERYREVLPEPVLQRLRSNRFNHAELELLDLVAAAGKRGIAYQEVQAEVLYSQSLVSRYTNRLAKLGLLVKEHPEYVQKAYQLTVTPAGERMAVLHAELHRQESKFFDQRLTRWSPEEVATTIAVLKSLTREK</sequence>
<dbReference type="Proteomes" id="UP000094714">
    <property type="component" value="Chromosome"/>
</dbReference>
<reference evidence="2 3" key="1">
    <citation type="submission" date="2016-09" db="EMBL/GenBank/DDBJ databases">
        <title>Genome Sequence of the Lactobacillus fermentum strain NCC2970 (CNCM I-5068).</title>
        <authorList>
            <person name="Barretto C."/>
            <person name="Ngom-Bru C."/>
            <person name="Genevaz A."/>
            <person name="Fournier C."/>
            <person name="Moine D."/>
            <person name="Kassam M."/>
            <person name="Iltis A."/>
            <person name="Sagory-Zalkind P."/>
            <person name="Faucherand G."/>
            <person name="Descombes P."/>
            <person name="Duboux S."/>
        </authorList>
    </citation>
    <scope>NUCLEOTIDE SEQUENCE [LARGE SCALE GENOMIC DNA]</scope>
    <source>
        <strain evidence="2 3">NCC2970</strain>
    </source>
</reference>
<organism evidence="2 3">
    <name type="scientific">Limosilactobacillus fermentum</name>
    <name type="common">Lactobacillus fermentum</name>
    <dbReference type="NCBI Taxonomy" id="1613"/>
    <lineage>
        <taxon>Bacteria</taxon>
        <taxon>Bacillati</taxon>
        <taxon>Bacillota</taxon>
        <taxon>Bacilli</taxon>
        <taxon>Lactobacillales</taxon>
        <taxon>Lactobacillaceae</taxon>
        <taxon>Limosilactobacillus</taxon>
    </lineage>
</organism>
<dbReference type="Gene3D" id="1.10.10.10">
    <property type="entry name" value="Winged helix-like DNA-binding domain superfamily/Winged helix DNA-binding domain"/>
    <property type="match status" value="1"/>
</dbReference>
<protein>
    <submittedName>
        <fullName evidence="2">Transcriptional regulator</fullName>
    </submittedName>
</protein>
<gene>
    <name evidence="2" type="ORF">LACFE_CDS1686</name>
</gene>
<dbReference type="InterPro" id="IPR036388">
    <property type="entry name" value="WH-like_DNA-bd_sf"/>
</dbReference>
<dbReference type="AlphaFoldDB" id="A0A1D7ZZ69"/>
<dbReference type="SUPFAM" id="SSF46785">
    <property type="entry name" value="Winged helix' DNA-binding domain"/>
    <property type="match status" value="1"/>
</dbReference>
<dbReference type="GO" id="GO:0003700">
    <property type="term" value="F:DNA-binding transcription factor activity"/>
    <property type="evidence" value="ECO:0007669"/>
    <property type="project" value="InterPro"/>
</dbReference>
<dbReference type="EMBL" id="CP017151">
    <property type="protein sequence ID" value="AOR75130.1"/>
    <property type="molecule type" value="Genomic_DNA"/>
</dbReference>
<dbReference type="PATRIC" id="fig|1613.112.peg.1767"/>